<proteinExistence type="predicted"/>
<protein>
    <recommendedName>
        <fullName evidence="2">26S proteasome non-ATPase regulatory subunit RPN1 C-terminal domain-containing protein</fullName>
    </recommendedName>
</protein>
<dbReference type="InterPro" id="IPR011989">
    <property type="entry name" value="ARM-like"/>
</dbReference>
<dbReference type="EMBL" id="CABITT030000006">
    <property type="protein sequence ID" value="VVB07338.1"/>
    <property type="molecule type" value="Genomic_DNA"/>
</dbReference>
<evidence type="ECO:0000313" key="3">
    <source>
        <dbReference type="EMBL" id="VVB07338.1"/>
    </source>
</evidence>
<organism evidence="3 4">
    <name type="scientific">Arabis nemorensis</name>
    <dbReference type="NCBI Taxonomy" id="586526"/>
    <lineage>
        <taxon>Eukaryota</taxon>
        <taxon>Viridiplantae</taxon>
        <taxon>Streptophyta</taxon>
        <taxon>Embryophyta</taxon>
        <taxon>Tracheophyta</taxon>
        <taxon>Spermatophyta</taxon>
        <taxon>Magnoliopsida</taxon>
        <taxon>eudicotyledons</taxon>
        <taxon>Gunneridae</taxon>
        <taxon>Pentapetalae</taxon>
        <taxon>rosids</taxon>
        <taxon>malvids</taxon>
        <taxon>Brassicales</taxon>
        <taxon>Brassicaceae</taxon>
        <taxon>Arabideae</taxon>
        <taxon>Arabis</taxon>
    </lineage>
</organism>
<evidence type="ECO:0000313" key="4">
    <source>
        <dbReference type="Proteomes" id="UP000489600"/>
    </source>
</evidence>
<sequence>MDRSEAELGDALTRFLPLGPGLVYLGKQIRKYCDMALLSCAYAGTGNVLKVQDLLSQCGENLERKIRSLERMLQYGEQNIRRAVPLALGLLCISNPKPRMMLMVDENLKPLSVPVRVGQAVDVVGQAGLPKTITDFQTHSTPVLLAAGERAELATDKYVLLPTSLYTFCFHMKSFGGVIIKLGLQIASRYIPLSPILEGFIILKENPD</sequence>
<dbReference type="GO" id="GO:0005634">
    <property type="term" value="C:nucleus"/>
    <property type="evidence" value="ECO:0007669"/>
    <property type="project" value="TreeGrafter"/>
</dbReference>
<evidence type="ECO:0000259" key="2">
    <source>
        <dbReference type="Pfam" id="PF18051"/>
    </source>
</evidence>
<accession>A0A565C193</accession>
<keyword evidence="1" id="KW-0677">Repeat</keyword>
<dbReference type="GO" id="GO:0008540">
    <property type="term" value="C:proteasome regulatory particle, base subcomplex"/>
    <property type="evidence" value="ECO:0007669"/>
    <property type="project" value="TreeGrafter"/>
</dbReference>
<feature type="domain" description="26S proteasome non-ATPase regulatory subunit RPN1 C-terminal" evidence="2">
    <location>
        <begin position="124"/>
        <end position="167"/>
    </location>
</feature>
<dbReference type="GO" id="GO:0043161">
    <property type="term" value="P:proteasome-mediated ubiquitin-dependent protein catabolic process"/>
    <property type="evidence" value="ECO:0007669"/>
    <property type="project" value="TreeGrafter"/>
</dbReference>
<dbReference type="AlphaFoldDB" id="A0A565C193"/>
<dbReference type="PANTHER" id="PTHR10943">
    <property type="entry name" value="26S PROTEASOME NON-ATPASE REGULATORY SUBUNIT"/>
    <property type="match status" value="1"/>
</dbReference>
<dbReference type="InterPro" id="IPR041433">
    <property type="entry name" value="RPN1_C"/>
</dbReference>
<dbReference type="Proteomes" id="UP000489600">
    <property type="component" value="Unassembled WGS sequence"/>
</dbReference>
<dbReference type="Gene3D" id="1.25.10.10">
    <property type="entry name" value="Leucine-rich Repeat Variant"/>
    <property type="match status" value="1"/>
</dbReference>
<keyword evidence="4" id="KW-1185">Reference proteome</keyword>
<dbReference type="OrthoDB" id="10252509at2759"/>
<gene>
    <name evidence="3" type="ORF">ANE_LOCUS17782</name>
</gene>
<comment type="caution">
    <text evidence="3">The sequence shown here is derived from an EMBL/GenBank/DDBJ whole genome shotgun (WGS) entry which is preliminary data.</text>
</comment>
<reference evidence="3" key="1">
    <citation type="submission" date="2019-07" db="EMBL/GenBank/DDBJ databases">
        <authorList>
            <person name="Dittberner H."/>
        </authorList>
    </citation>
    <scope>NUCLEOTIDE SEQUENCE [LARGE SCALE GENOMIC DNA]</scope>
</reference>
<name>A0A565C193_9BRAS</name>
<dbReference type="Pfam" id="PF18051">
    <property type="entry name" value="RPN1_C"/>
    <property type="match status" value="1"/>
</dbReference>
<evidence type="ECO:0000256" key="1">
    <source>
        <dbReference type="ARBA" id="ARBA00022737"/>
    </source>
</evidence>
<dbReference type="PANTHER" id="PTHR10943:SF1">
    <property type="entry name" value="26S PROTEASOME NON-ATPASE REGULATORY SUBUNIT 2"/>
    <property type="match status" value="1"/>
</dbReference>
<dbReference type="GO" id="GO:0034515">
    <property type="term" value="C:proteasome storage granule"/>
    <property type="evidence" value="ECO:0007669"/>
    <property type="project" value="TreeGrafter"/>
</dbReference>